<reference evidence="2 3" key="1">
    <citation type="submission" date="2019-08" db="EMBL/GenBank/DDBJ databases">
        <title>Actinomadura sp. nov. CYP1-5 isolated from mountain soil.</title>
        <authorList>
            <person name="Songsumanus A."/>
            <person name="Kuncharoen N."/>
            <person name="Kudo T."/>
            <person name="Yuki M."/>
            <person name="Igarashi Y."/>
            <person name="Tanasupawat S."/>
        </authorList>
    </citation>
    <scope>NUCLEOTIDE SEQUENCE [LARGE SCALE GENOMIC DNA]</scope>
    <source>
        <strain evidence="2 3">CYP1-5</strain>
    </source>
</reference>
<dbReference type="Proteomes" id="UP000323505">
    <property type="component" value="Unassembled WGS sequence"/>
</dbReference>
<feature type="domain" description="DUF397" evidence="1">
    <location>
        <begin position="9"/>
        <end position="61"/>
    </location>
</feature>
<keyword evidence="3" id="KW-1185">Reference proteome</keyword>
<dbReference type="Pfam" id="PF04149">
    <property type="entry name" value="DUF397"/>
    <property type="match status" value="1"/>
</dbReference>
<organism evidence="2 3">
    <name type="scientific">Actinomadura decatromicini</name>
    <dbReference type="NCBI Taxonomy" id="2604572"/>
    <lineage>
        <taxon>Bacteria</taxon>
        <taxon>Bacillati</taxon>
        <taxon>Actinomycetota</taxon>
        <taxon>Actinomycetes</taxon>
        <taxon>Streptosporangiales</taxon>
        <taxon>Thermomonosporaceae</taxon>
        <taxon>Actinomadura</taxon>
    </lineage>
</organism>
<gene>
    <name evidence="2" type="ORF">FXF68_39195</name>
</gene>
<protein>
    <submittedName>
        <fullName evidence="2">DUF397 domain-containing protein</fullName>
    </submittedName>
</protein>
<evidence type="ECO:0000259" key="1">
    <source>
        <dbReference type="Pfam" id="PF04149"/>
    </source>
</evidence>
<comment type="caution">
    <text evidence="2">The sequence shown here is derived from an EMBL/GenBank/DDBJ whole genome shotgun (WGS) entry which is preliminary data.</text>
</comment>
<accession>A0A5D3F7D7</accession>
<evidence type="ECO:0000313" key="2">
    <source>
        <dbReference type="EMBL" id="TYK43245.1"/>
    </source>
</evidence>
<dbReference type="RefSeq" id="WP_148767889.1">
    <property type="nucleotide sequence ID" value="NZ_VSRQ01000012.1"/>
</dbReference>
<evidence type="ECO:0000313" key="3">
    <source>
        <dbReference type="Proteomes" id="UP000323505"/>
    </source>
</evidence>
<dbReference type="AlphaFoldDB" id="A0A5D3F7D7"/>
<dbReference type="EMBL" id="VSRQ01000012">
    <property type="protein sequence ID" value="TYK43245.1"/>
    <property type="molecule type" value="Genomic_DNA"/>
</dbReference>
<proteinExistence type="predicted"/>
<dbReference type="InterPro" id="IPR007278">
    <property type="entry name" value="DUF397"/>
</dbReference>
<name>A0A5D3F7D7_9ACTN</name>
<sequence>MSIPDLLDLQWRKSSHSSGQGGDCVEVASLTSAVAVRDSKDPDGPRLAFDLASWRAFTRRVNASEFDLNV</sequence>